<evidence type="ECO:0000313" key="1">
    <source>
        <dbReference type="EMBL" id="CAB3996516.1"/>
    </source>
</evidence>
<dbReference type="GO" id="GO:0004386">
    <property type="term" value="F:helicase activity"/>
    <property type="evidence" value="ECO:0007669"/>
    <property type="project" value="UniProtKB-KW"/>
</dbReference>
<dbReference type="AlphaFoldDB" id="A0A6S7H1V9"/>
<keyword evidence="1" id="KW-0067">ATP-binding</keyword>
<sequence length="428" mass="49410">MKVPLSVAERSTGSAKSKNETIDSLLQDNDQVELFGSVLWSQCFQIVTKDSSNSSESMDISSRQWYEKSRMLYLLITRSSEYLRNLQLIFGTESLTQGQSAIGAELTQKVYNAFVQASARFKQQHVPHMVPIDVRNMPSEGLAKIRHVGAWAIKKVLSNQRKYVKDNLGTVVPSTLKSVNDRLEMCCLIEDNLIADYAKLKETTSYSETLEVTEDRQYRNRGLSHIKDQVYEFIIELEVSRVRNINDTKLKELKANLVDQAITTLSDREELQEKWMSCFSLKTIDEKKSIIKIMMMVIEKYVRMGAGQYFKDFVRAHRIEKTSEHRKKVLQKKNALEEKKASIPFSQIKEDDSPEKIRSHQQLQDFVRKYDEPAFVKAYNKKELLVLCRAYGVGSINSKTTKVNMVKKLIPEIQSHAQIPNRRFLDNM</sequence>
<keyword evidence="1" id="KW-0378">Hydrolase</keyword>
<reference evidence="1" key="1">
    <citation type="submission" date="2020-04" db="EMBL/GenBank/DDBJ databases">
        <authorList>
            <person name="Alioto T."/>
            <person name="Alioto T."/>
            <person name="Gomez Garrido J."/>
        </authorList>
    </citation>
    <scope>NUCLEOTIDE SEQUENCE</scope>
    <source>
        <strain evidence="1">A484AB</strain>
    </source>
</reference>
<evidence type="ECO:0000313" key="2">
    <source>
        <dbReference type="Proteomes" id="UP001152795"/>
    </source>
</evidence>
<keyword evidence="2" id="KW-1185">Reference proteome</keyword>
<dbReference type="EMBL" id="CACRXK020002884">
    <property type="protein sequence ID" value="CAB3996516.1"/>
    <property type="molecule type" value="Genomic_DNA"/>
</dbReference>
<name>A0A6S7H1V9_PARCT</name>
<keyword evidence="1" id="KW-0347">Helicase</keyword>
<gene>
    <name evidence="1" type="ORF">PACLA_8A087802</name>
</gene>
<accession>A0A6S7H1V9</accession>
<dbReference type="Proteomes" id="UP001152795">
    <property type="component" value="Unassembled WGS sequence"/>
</dbReference>
<proteinExistence type="predicted"/>
<protein>
    <submittedName>
        <fullName evidence="1">ATP-dependent DNA helicase PIF1</fullName>
    </submittedName>
</protein>
<organism evidence="1 2">
    <name type="scientific">Paramuricea clavata</name>
    <name type="common">Red gorgonian</name>
    <name type="synonym">Violescent sea-whip</name>
    <dbReference type="NCBI Taxonomy" id="317549"/>
    <lineage>
        <taxon>Eukaryota</taxon>
        <taxon>Metazoa</taxon>
        <taxon>Cnidaria</taxon>
        <taxon>Anthozoa</taxon>
        <taxon>Octocorallia</taxon>
        <taxon>Malacalcyonacea</taxon>
        <taxon>Plexauridae</taxon>
        <taxon>Paramuricea</taxon>
    </lineage>
</organism>
<comment type="caution">
    <text evidence="1">The sequence shown here is derived from an EMBL/GenBank/DDBJ whole genome shotgun (WGS) entry which is preliminary data.</text>
</comment>
<keyword evidence="1" id="KW-0547">Nucleotide-binding</keyword>